<dbReference type="InterPro" id="IPR024455">
    <property type="entry name" value="Phage_capsid"/>
</dbReference>
<comment type="caution">
    <text evidence="4">The sequence shown here is derived from an EMBL/GenBank/DDBJ whole genome shotgun (WGS) entry which is preliminary data.</text>
</comment>
<dbReference type="AlphaFoldDB" id="A0A974QME2"/>
<dbReference type="Gene3D" id="3.30.2400.10">
    <property type="entry name" value="Major capsid protein gp5"/>
    <property type="match status" value="1"/>
</dbReference>
<evidence type="ECO:0000256" key="2">
    <source>
        <dbReference type="SAM" id="MobiDB-lite"/>
    </source>
</evidence>
<sequence>MFDTVQEAFNHYRNASLEDIETRAREIKGQIDTDPDTNVTKLNVEIEGLNQAKANIKDKEQENEKGSEKPVEQRSYNPITGAQLRGQQEINKDNVFGSNEYRSAFFKTMLGQDLSSIEQRAFNTAQEVEQRAEGFASSNNSQAVLPETTLNEIITKARKQGGLIGHVRNFNIPTKIKIPIGTPTSKANWHTEGALVEAEHPDTVSVQFDGNEILKVFSISVKAQTMSIQAFESYLVQELTQTVVETIDHALVNGTGVDQGQGILTGITWDDTNSVDLTGKYTDFTKALGLLKRGYSAGAKFAMSNATLYNQVYGVMDANERPIFNHDAQREDVGHIFGKEVIIDDNIEDGTILLGNFQYVGFNLPQGIALEKSTESSFRSGLIDFRCMAVADCKPLVDEAFVKLSTTSEPIA</sequence>
<dbReference type="Pfam" id="PF05065">
    <property type="entry name" value="Phage_capsid"/>
    <property type="match status" value="1"/>
</dbReference>
<dbReference type="RefSeq" id="WP_107640551.1">
    <property type="nucleotide sequence ID" value="NZ_PZHX01000036.1"/>
</dbReference>
<evidence type="ECO:0000256" key="1">
    <source>
        <dbReference type="ARBA" id="ARBA00004328"/>
    </source>
</evidence>
<feature type="domain" description="Phage capsid-like C-terminal" evidence="3">
    <location>
        <begin position="144"/>
        <end position="404"/>
    </location>
</feature>
<gene>
    <name evidence="4" type="ORF">BUZ51_12000</name>
</gene>
<feature type="region of interest" description="Disordered" evidence="2">
    <location>
        <begin position="53"/>
        <end position="76"/>
    </location>
</feature>
<dbReference type="NCBIfam" id="TIGR01554">
    <property type="entry name" value="major_cap_HK97"/>
    <property type="match status" value="1"/>
</dbReference>
<dbReference type="EMBL" id="PZHX01000036">
    <property type="protein sequence ID" value="PTK29215.1"/>
    <property type="molecule type" value="Genomic_DNA"/>
</dbReference>
<proteinExistence type="predicted"/>
<feature type="compositionally biased region" description="Basic and acidic residues" evidence="2">
    <location>
        <begin position="55"/>
        <end position="72"/>
    </location>
</feature>
<dbReference type="SUPFAM" id="SSF56563">
    <property type="entry name" value="Major capsid protein gp5"/>
    <property type="match status" value="1"/>
</dbReference>
<evidence type="ECO:0000313" key="4">
    <source>
        <dbReference type="EMBL" id="PTK29215.1"/>
    </source>
</evidence>
<name>A0A974QME2_STAHO</name>
<dbReference type="Gene3D" id="3.30.2320.10">
    <property type="entry name" value="hypothetical protein PF0899 domain"/>
    <property type="match status" value="1"/>
</dbReference>
<reference evidence="4 5" key="1">
    <citation type="journal article" date="2016" name="Front. Microbiol.">
        <title>Comprehensive Phylogenetic Analysis of Bovine Non-aureus Staphylococci Species Based on Whole-Genome Sequencing.</title>
        <authorList>
            <person name="Naushad S."/>
            <person name="Barkema H.W."/>
            <person name="Luby C."/>
            <person name="Condas L.A."/>
            <person name="Nobrega D.B."/>
            <person name="Carson D.A."/>
            <person name="De Buck J."/>
        </authorList>
    </citation>
    <scope>NUCLEOTIDE SEQUENCE [LARGE SCALE GENOMIC DNA]</scope>
    <source>
        <strain evidence="4 5">SNUC 5336</strain>
    </source>
</reference>
<evidence type="ECO:0000259" key="3">
    <source>
        <dbReference type="Pfam" id="PF05065"/>
    </source>
</evidence>
<protein>
    <submittedName>
        <fullName evidence="4">Phage major capsid protein</fullName>
    </submittedName>
</protein>
<organism evidence="4 5">
    <name type="scientific">Staphylococcus hominis</name>
    <dbReference type="NCBI Taxonomy" id="1290"/>
    <lineage>
        <taxon>Bacteria</taxon>
        <taxon>Bacillati</taxon>
        <taxon>Bacillota</taxon>
        <taxon>Bacilli</taxon>
        <taxon>Bacillales</taxon>
        <taxon>Staphylococcaceae</taxon>
        <taxon>Staphylococcus</taxon>
    </lineage>
</organism>
<accession>A0A974QME2</accession>
<dbReference type="Proteomes" id="UP000241540">
    <property type="component" value="Unassembled WGS sequence"/>
</dbReference>
<dbReference type="InterPro" id="IPR054612">
    <property type="entry name" value="Phage_capsid-like_C"/>
</dbReference>
<evidence type="ECO:0000313" key="5">
    <source>
        <dbReference type="Proteomes" id="UP000241540"/>
    </source>
</evidence>
<comment type="subcellular location">
    <subcellularLocation>
        <location evidence="1">Virion</location>
    </subcellularLocation>
</comment>